<gene>
    <name evidence="3" type="ORF">CTHT_0060540</name>
</gene>
<dbReference type="Pfam" id="PF07217">
    <property type="entry name" value="Het-C"/>
    <property type="match status" value="1"/>
</dbReference>
<dbReference type="KEGG" id="cthr:CTHT_0060540"/>
<dbReference type="PANTHER" id="PTHR14905">
    <property type="entry name" value="NG37"/>
    <property type="match status" value="1"/>
</dbReference>
<sequence>MATLKPFSSFLIGLLLFFCFVRPTLAFGAGNIASISSVEGQNWRHGDIEDALLKIVMARAVGGQRFDKLMVARVYFGNWLRDYSQAIDIGTVKFVSAEAIRLLLCILGFLTFGYGSREFEVTAERLGCYRPEDHIDNPKGYGEGQDPRQYDPRLRGPVDEETELAIDEETGMKNYIANEKIGIMTSAKHVRNLFGKCIELGREYGRSGNKDDLYEALRLLGTGLHCLEADFFAHSNYTELALIELGERDVFPHVGRNTKLRIPGTRGSVYPIVTGTFGGVDFLHSVTGEVSDKMIQSEIDDLEGMMKQYKNGDTSILRDLLDKIPDGLIGGKKDQLDDIQQNAQAAQVETLSISPRDPEEVTQYAQQVFAQIMPAIQFHDELLQDISRAINKVPILPKIIEQLEEQLSLWVFSIIAPFVIPLIEQIKNELQTGSSEIIESSKREQHIVFEDDDCSDPTHSMLSKDHFTNILNEIAGRTASKVVSWVVPQIMSAWDDEDLDVDSLLNKIIYGVLHHPAQRDMGPDGAEEGRQLIFESIRTWWEDELSESQREEYRRKLSREGVENGENHKEGQKDCGHGCGGKLKMKKNYRNEAPQTVEDKIAGAAAGAIVDGLKMSVADVAQGKITSGGTGSGFGSFLSSLTDNILSAGSKRFKEELGRFGKGEEEEEEEEKPSYSSGGYGGSSSGYGRKNDDEEEDEEERPSYGGYGRRRDDEEEDRPSYGGGYGGGYGRRDDDDDEERPSYGGGYDGGYGGYHRRRDDDEEEEERPTYGGGYGGYYRRRDDDEDEGYGGGRHHGWGY</sequence>
<feature type="region of interest" description="Disordered" evidence="1">
    <location>
        <begin position="657"/>
        <end position="799"/>
    </location>
</feature>
<dbReference type="OMA" id="VQDCGHG"/>
<evidence type="ECO:0000256" key="2">
    <source>
        <dbReference type="SAM" id="SignalP"/>
    </source>
</evidence>
<dbReference type="RefSeq" id="XP_006696370.1">
    <property type="nucleotide sequence ID" value="XM_006696307.1"/>
</dbReference>
<protein>
    <submittedName>
        <fullName evidence="3">Uncharacterized protein</fullName>
    </submittedName>
</protein>
<feature type="compositionally biased region" description="Gly residues" evidence="1">
    <location>
        <begin position="743"/>
        <end position="753"/>
    </location>
</feature>
<evidence type="ECO:0000256" key="1">
    <source>
        <dbReference type="SAM" id="MobiDB-lite"/>
    </source>
</evidence>
<feature type="compositionally biased region" description="Basic and acidic residues" evidence="1">
    <location>
        <begin position="559"/>
        <end position="576"/>
    </location>
</feature>
<dbReference type="InterPro" id="IPR010816">
    <property type="entry name" value="Het-C"/>
</dbReference>
<keyword evidence="2" id="KW-0732">Signal</keyword>
<feature type="chain" id="PRO_5003409178" evidence="2">
    <location>
        <begin position="27"/>
        <end position="799"/>
    </location>
</feature>
<name>G0SF23_CHATD</name>
<dbReference type="EMBL" id="GL988046">
    <property type="protein sequence ID" value="EGS18039.1"/>
    <property type="molecule type" value="Genomic_DNA"/>
</dbReference>
<feature type="region of interest" description="Disordered" evidence="1">
    <location>
        <begin position="559"/>
        <end position="580"/>
    </location>
</feature>
<reference evidence="3 4" key="1">
    <citation type="journal article" date="2011" name="Cell">
        <title>Insight into structure and assembly of the nuclear pore complex by utilizing the genome of a eukaryotic thermophile.</title>
        <authorList>
            <person name="Amlacher S."/>
            <person name="Sarges P."/>
            <person name="Flemming D."/>
            <person name="van Noort V."/>
            <person name="Kunze R."/>
            <person name="Devos D.P."/>
            <person name="Arumugam M."/>
            <person name="Bork P."/>
            <person name="Hurt E."/>
        </authorList>
    </citation>
    <scope>NUCLEOTIDE SEQUENCE [LARGE SCALE GENOMIC DNA]</scope>
    <source>
        <strain evidence="4">DSM 1495 / CBS 144.50 / IMI 039719</strain>
    </source>
</reference>
<evidence type="ECO:0000313" key="3">
    <source>
        <dbReference type="EMBL" id="EGS18039.1"/>
    </source>
</evidence>
<dbReference type="eggNOG" id="ENOG502QRXF">
    <property type="taxonomic scope" value="Eukaryota"/>
</dbReference>
<dbReference type="OrthoDB" id="2506204at2759"/>
<dbReference type="STRING" id="759272.G0SF23"/>
<dbReference type="InterPro" id="IPR052577">
    <property type="entry name" value="VWA7"/>
</dbReference>
<dbReference type="HOGENOM" id="CLU_010063_1_0_1"/>
<organism evidence="4">
    <name type="scientific">Chaetomium thermophilum (strain DSM 1495 / CBS 144.50 / IMI 039719)</name>
    <name type="common">Thermochaetoides thermophila</name>
    <dbReference type="NCBI Taxonomy" id="759272"/>
    <lineage>
        <taxon>Eukaryota</taxon>
        <taxon>Fungi</taxon>
        <taxon>Dikarya</taxon>
        <taxon>Ascomycota</taxon>
        <taxon>Pezizomycotina</taxon>
        <taxon>Sordariomycetes</taxon>
        <taxon>Sordariomycetidae</taxon>
        <taxon>Sordariales</taxon>
        <taxon>Chaetomiaceae</taxon>
        <taxon>Thermochaetoides</taxon>
    </lineage>
</organism>
<dbReference type="Proteomes" id="UP000008066">
    <property type="component" value="Unassembled WGS sequence"/>
</dbReference>
<keyword evidence="4" id="KW-1185">Reference proteome</keyword>
<proteinExistence type="predicted"/>
<feature type="signal peptide" evidence="2">
    <location>
        <begin position="1"/>
        <end position="26"/>
    </location>
</feature>
<dbReference type="PANTHER" id="PTHR14905:SF11">
    <property type="entry name" value="TINC (EUROFUNG)"/>
    <property type="match status" value="1"/>
</dbReference>
<evidence type="ECO:0000313" key="4">
    <source>
        <dbReference type="Proteomes" id="UP000008066"/>
    </source>
</evidence>
<dbReference type="AlphaFoldDB" id="G0SF23"/>
<accession>G0SF23</accession>
<dbReference type="GeneID" id="18260092"/>